<protein>
    <submittedName>
        <fullName evidence="1">Uncharacterized protein</fullName>
    </submittedName>
</protein>
<evidence type="ECO:0000313" key="2">
    <source>
        <dbReference type="Proteomes" id="UP000017786"/>
    </source>
</evidence>
<accession>U5WYB3</accession>
<dbReference type="Proteomes" id="UP000017786">
    <property type="component" value="Chromosome"/>
</dbReference>
<organism evidence="1 2">
    <name type="scientific">Mycobacterium kansasii ATCC 12478</name>
    <dbReference type="NCBI Taxonomy" id="557599"/>
    <lineage>
        <taxon>Bacteria</taxon>
        <taxon>Bacillati</taxon>
        <taxon>Actinomycetota</taxon>
        <taxon>Actinomycetes</taxon>
        <taxon>Mycobacteriales</taxon>
        <taxon>Mycobacteriaceae</taxon>
        <taxon>Mycobacterium</taxon>
    </lineage>
</organism>
<name>U5WYB3_MYCKA</name>
<dbReference type="EMBL" id="CP006835">
    <property type="protein sequence ID" value="AGZ54084.1"/>
    <property type="molecule type" value="Genomic_DNA"/>
</dbReference>
<gene>
    <name evidence="1" type="ORF">MKAN_07555</name>
</gene>
<sequence>MGADFVEHRPVGHEAITRVGAPISKACQHAAKDALGRGAND</sequence>
<dbReference type="HOGENOM" id="CLU_3273036_0_0_11"/>
<reference evidence="1 2" key="1">
    <citation type="submission" date="2013-10" db="EMBL/GenBank/DDBJ databases">
        <title>Genome sequence of Mycobacterium kansasii.</title>
        <authorList>
            <consortium name="McGill University Mycobacterium genome consortium"/>
            <person name="Veyrier F.J."/>
            <person name="Behr M.A."/>
        </authorList>
    </citation>
    <scope>NUCLEOTIDE SEQUENCE [LARGE SCALE GENOMIC DNA]</scope>
    <source>
        <strain evidence="1 2">ATCC 12478</strain>
    </source>
</reference>
<dbReference type="GeneID" id="79382788"/>
<dbReference type="RefSeq" id="WP_023366716.1">
    <property type="nucleotide sequence ID" value="NC_022663.1"/>
</dbReference>
<evidence type="ECO:0000313" key="1">
    <source>
        <dbReference type="EMBL" id="AGZ54084.1"/>
    </source>
</evidence>
<dbReference type="KEGG" id="mkn:MKAN_07555"/>
<proteinExistence type="predicted"/>
<dbReference type="AlphaFoldDB" id="U5WYB3"/>